<accession>A0AAW7Z3U9</accession>
<name>A0AAW7Z3U9_9ALTE</name>
<proteinExistence type="predicted"/>
<dbReference type="PANTHER" id="PTHR40254">
    <property type="entry name" value="BLR0577 PROTEIN"/>
    <property type="match status" value="1"/>
</dbReference>
<evidence type="ECO:0000259" key="2">
    <source>
        <dbReference type="Pfam" id="PF13454"/>
    </source>
</evidence>
<evidence type="ECO:0000313" key="4">
    <source>
        <dbReference type="Proteomes" id="UP001170717"/>
    </source>
</evidence>
<gene>
    <name evidence="3" type="ORF">Q4527_07490</name>
</gene>
<comment type="caution">
    <text evidence="3">The sequence shown here is derived from an EMBL/GenBank/DDBJ whole genome shotgun (WGS) entry which is preliminary data.</text>
</comment>
<protein>
    <submittedName>
        <fullName evidence="3">FAD/NAD(P)-binding protein</fullName>
    </submittedName>
</protein>
<evidence type="ECO:0000256" key="1">
    <source>
        <dbReference type="SAM" id="MobiDB-lite"/>
    </source>
</evidence>
<dbReference type="Proteomes" id="UP001170717">
    <property type="component" value="Unassembled WGS sequence"/>
</dbReference>
<dbReference type="AlphaFoldDB" id="A0AAW7Z3U9"/>
<feature type="domain" description="FAD-dependent urate hydroxylase HpyO/Asp monooxygenase CreE-like FAD/NAD(P)-binding" evidence="2">
    <location>
        <begin position="7"/>
        <end position="167"/>
    </location>
</feature>
<organism evidence="3 4">
    <name type="scientific">Alteromonas stellipolaris</name>
    <dbReference type="NCBI Taxonomy" id="233316"/>
    <lineage>
        <taxon>Bacteria</taxon>
        <taxon>Pseudomonadati</taxon>
        <taxon>Pseudomonadota</taxon>
        <taxon>Gammaproteobacteria</taxon>
        <taxon>Alteromonadales</taxon>
        <taxon>Alteromonadaceae</taxon>
        <taxon>Alteromonas/Salinimonas group</taxon>
        <taxon>Alteromonas</taxon>
    </lineage>
</organism>
<feature type="region of interest" description="Disordered" evidence="1">
    <location>
        <begin position="164"/>
        <end position="210"/>
    </location>
</feature>
<reference evidence="3" key="1">
    <citation type="submission" date="2023-07" db="EMBL/GenBank/DDBJ databases">
        <title>Genome content predicts the carbon catabolic preferences of heterotrophic bacteria.</title>
        <authorList>
            <person name="Gralka M."/>
        </authorList>
    </citation>
    <scope>NUCLEOTIDE SEQUENCE</scope>
    <source>
        <strain evidence="3">F2M12</strain>
    </source>
</reference>
<dbReference type="Pfam" id="PF13454">
    <property type="entry name" value="NAD_binding_9"/>
    <property type="match status" value="1"/>
</dbReference>
<dbReference type="InterPro" id="IPR038732">
    <property type="entry name" value="HpyO/CreE_NAD-binding"/>
</dbReference>
<sequence length="632" mass="71534">MNKTRIALIGGGPSALSILKKALSFFSKQLADGESFDVENSDANNSDGRVSPHLIFDIFERNTALGKGMPYSKDGASWEHITNISSDELAPFDETLLEWLRQQSPEYLAKYHICKANLHEKHVVPRLLFGEYLQAQFSALIGKCRTAGIMVNVHLQCNVLDIKPSTEDENSPERKNSPERINSPERQNSTERQNSPERINSLEPQDGDNHSGINILTNSGWVTGFDNVVVCTGHVWPKTHEGKVKGYFDSPYPPTKLQRKYNHTIAIKGSSLTAIDAIRTLSEANGEFYQTDNQLQYRLFDDVPNFKIVMHSLEGLLPNIRFHLDDPLVSDEGMLSEQEIVQHRADNDGFLSLDFIFEHNFKRTLKKLDADFYQKIANKNIEAFCQWMLESRKAYAPFTLFKIEYLQAEQSIKQESTLQWKEAIALLSFTINHPAKYFSAEDTLRLRNHLLPLIGLMIANIPQSSAAQLLALHDSGVLDIIAVDSSSHLEIEDDCDFHFSYTDSDNKPVVNTYKTFIDCTGQKSLPIDAFPFKSMFKDAEPLVAKVRFKDKHQGKQHLKENPKSVCIGSDDEYYLETGGFAINDDFQPMLANGSLNERYFVMAVPYISGFNPDYSGFDFCDQVAELIVNKLK</sequence>
<evidence type="ECO:0000313" key="3">
    <source>
        <dbReference type="EMBL" id="MDO6577231.1"/>
    </source>
</evidence>
<dbReference type="RefSeq" id="WP_303464086.1">
    <property type="nucleotide sequence ID" value="NZ_JAUOPZ010000005.1"/>
</dbReference>
<dbReference type="EMBL" id="JAUOQI010000004">
    <property type="protein sequence ID" value="MDO6577231.1"/>
    <property type="molecule type" value="Genomic_DNA"/>
</dbReference>
<dbReference type="InterPro" id="IPR052189">
    <property type="entry name" value="L-asp_N-monooxygenase_NS-form"/>
</dbReference>
<feature type="compositionally biased region" description="Polar residues" evidence="1">
    <location>
        <begin position="184"/>
        <end position="198"/>
    </location>
</feature>
<dbReference type="PANTHER" id="PTHR40254:SF1">
    <property type="entry name" value="BLR0577 PROTEIN"/>
    <property type="match status" value="1"/>
</dbReference>